<evidence type="ECO:0000313" key="2">
    <source>
        <dbReference type="EMBL" id="KAF2181091.1"/>
    </source>
</evidence>
<feature type="region of interest" description="Disordered" evidence="1">
    <location>
        <begin position="82"/>
        <end position="106"/>
    </location>
</feature>
<feature type="compositionally biased region" description="Polar residues" evidence="1">
    <location>
        <begin position="11"/>
        <end position="38"/>
    </location>
</feature>
<keyword evidence="3" id="KW-1185">Reference proteome</keyword>
<name>A0A6A6DNM4_9PEZI</name>
<dbReference type="EMBL" id="ML994654">
    <property type="protein sequence ID" value="KAF2181091.1"/>
    <property type="molecule type" value="Genomic_DNA"/>
</dbReference>
<reference evidence="2" key="1">
    <citation type="journal article" date="2020" name="Stud. Mycol.">
        <title>101 Dothideomycetes genomes: a test case for predicting lifestyles and emergence of pathogens.</title>
        <authorList>
            <person name="Haridas S."/>
            <person name="Albert R."/>
            <person name="Binder M."/>
            <person name="Bloem J."/>
            <person name="Labutti K."/>
            <person name="Salamov A."/>
            <person name="Andreopoulos B."/>
            <person name="Baker S."/>
            <person name="Barry K."/>
            <person name="Bills G."/>
            <person name="Bluhm B."/>
            <person name="Cannon C."/>
            <person name="Castanera R."/>
            <person name="Culley D."/>
            <person name="Daum C."/>
            <person name="Ezra D."/>
            <person name="Gonzalez J."/>
            <person name="Henrissat B."/>
            <person name="Kuo A."/>
            <person name="Liang C."/>
            <person name="Lipzen A."/>
            <person name="Lutzoni F."/>
            <person name="Magnuson J."/>
            <person name="Mondo S."/>
            <person name="Nolan M."/>
            <person name="Ohm R."/>
            <person name="Pangilinan J."/>
            <person name="Park H.-J."/>
            <person name="Ramirez L."/>
            <person name="Alfaro M."/>
            <person name="Sun H."/>
            <person name="Tritt A."/>
            <person name="Yoshinaga Y."/>
            <person name="Zwiers L.-H."/>
            <person name="Turgeon B."/>
            <person name="Goodwin S."/>
            <person name="Spatafora J."/>
            <person name="Crous P."/>
            <person name="Grigoriev I."/>
        </authorList>
    </citation>
    <scope>NUCLEOTIDE SEQUENCE</scope>
    <source>
        <strain evidence="2">CBS 207.26</strain>
    </source>
</reference>
<accession>A0A6A6DNM4</accession>
<sequence length="141" mass="15349">MRFHSRVRSYDISTFGESQRPPTSNWRESSSAPHSFHSTPLKGLSAGLKAVSSSQTTAITKAQRRGVDLEFQGLWLSLTPDRFGNGLPPEGNGDAARTTHSSGAADQVLKRTDDLLTYEGAPNPFVCVEILDEFETGDPLI</sequence>
<feature type="region of interest" description="Disordered" evidence="1">
    <location>
        <begin position="1"/>
        <end position="41"/>
    </location>
</feature>
<dbReference type="AlphaFoldDB" id="A0A6A6DNM4"/>
<organism evidence="2 3">
    <name type="scientific">Zopfia rhizophila CBS 207.26</name>
    <dbReference type="NCBI Taxonomy" id="1314779"/>
    <lineage>
        <taxon>Eukaryota</taxon>
        <taxon>Fungi</taxon>
        <taxon>Dikarya</taxon>
        <taxon>Ascomycota</taxon>
        <taxon>Pezizomycotina</taxon>
        <taxon>Dothideomycetes</taxon>
        <taxon>Dothideomycetes incertae sedis</taxon>
        <taxon>Zopfiaceae</taxon>
        <taxon>Zopfia</taxon>
    </lineage>
</organism>
<gene>
    <name evidence="2" type="ORF">K469DRAFT_692329</name>
</gene>
<evidence type="ECO:0000256" key="1">
    <source>
        <dbReference type="SAM" id="MobiDB-lite"/>
    </source>
</evidence>
<proteinExistence type="predicted"/>
<evidence type="ECO:0000313" key="3">
    <source>
        <dbReference type="Proteomes" id="UP000800200"/>
    </source>
</evidence>
<dbReference type="Proteomes" id="UP000800200">
    <property type="component" value="Unassembled WGS sequence"/>
</dbReference>
<protein>
    <submittedName>
        <fullName evidence="2">Uncharacterized protein</fullName>
    </submittedName>
</protein>